<reference evidence="1 2" key="1">
    <citation type="submission" date="2019-04" db="EMBL/GenBank/DDBJ databases">
        <title>Friends and foes A comparative genomics study of 23 Aspergillus species from section Flavi.</title>
        <authorList>
            <consortium name="DOE Joint Genome Institute"/>
            <person name="Kjaerbolling I."/>
            <person name="Vesth T."/>
            <person name="Frisvad J.C."/>
            <person name="Nybo J.L."/>
            <person name="Theobald S."/>
            <person name="Kildgaard S."/>
            <person name="Isbrandt T."/>
            <person name="Kuo A."/>
            <person name="Sato A."/>
            <person name="Lyhne E.K."/>
            <person name="Kogle M.E."/>
            <person name="Wiebenga A."/>
            <person name="Kun R.S."/>
            <person name="Lubbers R.J."/>
            <person name="Makela M.R."/>
            <person name="Barry K."/>
            <person name="Chovatia M."/>
            <person name="Clum A."/>
            <person name="Daum C."/>
            <person name="Haridas S."/>
            <person name="He G."/>
            <person name="LaButti K."/>
            <person name="Lipzen A."/>
            <person name="Mondo S."/>
            <person name="Riley R."/>
            <person name="Salamov A."/>
            <person name="Simmons B.A."/>
            <person name="Magnuson J.K."/>
            <person name="Henrissat B."/>
            <person name="Mortensen U.H."/>
            <person name="Larsen T.O."/>
            <person name="Devries R.P."/>
            <person name="Grigoriev I.V."/>
            <person name="Machida M."/>
            <person name="Baker S.E."/>
            <person name="Andersen M.R."/>
        </authorList>
    </citation>
    <scope>NUCLEOTIDE SEQUENCE [LARGE SCALE GENOMIC DNA]</scope>
    <source>
        <strain evidence="1 2">IBT 18842</strain>
    </source>
</reference>
<dbReference type="Proteomes" id="UP000325780">
    <property type="component" value="Unassembled WGS sequence"/>
</dbReference>
<evidence type="ECO:0000313" key="2">
    <source>
        <dbReference type="Proteomes" id="UP000325780"/>
    </source>
</evidence>
<sequence length="594" mass="65492">MNPGTMSLSLQTKPKTKPIVAATERQKALLTKYTTSADLDEVHSIFDVADDFLSVLGDVTDPLSWFDLFSDGWSLFNMGNARDSSQEALEDLLKSVGSMSDTLDNIRQVMESQGATQEEINEKLDIIMAAQQANTAKILDAINGVAGAISQMWANTSAWLSTMQQQLNVMSSMLSGIGAAIQDLIAKVEELESHVDWGSVVSALTEYQLRVTYAAEVAQNIRNANQKGAEDDDDGGSAVQYDTQELDEWARKTCDLATGLNYYLEALHRLIMGDFVLGKPLMFLYFKLFRDQKPADPKIARLYGYLVAVQAQGYSVLAKAREYLGLRSIDIKQILDARLQSQAQVVMANYVLATPLGLWLGSGAQEYLLEDYRSDPNVYYDRYFMVPSPDRVACGITVVSNGELVYLHLHHGTIVAGTTLVENVEETEMSWDGPGRAWGSNFFHVDRSSSDDQSLEATYNSADIVVGSEYAIVGLKLQGGGEDEKAIPKLLPVVSRWDPTTGTTEWTGTHSTVTVAIPADGDETVELDLDSKIYMSGDDPANRTWGMMRGVKVAFDAQSCRVKVCYTSTGLAEDTWLPFEYPETEDLTYENVDI</sequence>
<name>A0A5N6U3U2_ASPAV</name>
<protein>
    <submittedName>
        <fullName evidence="1">Uncharacterized protein</fullName>
    </submittedName>
</protein>
<dbReference type="AlphaFoldDB" id="A0A5N6U3U2"/>
<keyword evidence="2" id="KW-1185">Reference proteome</keyword>
<proteinExistence type="predicted"/>
<dbReference type="OrthoDB" id="10398759at2759"/>
<evidence type="ECO:0000313" key="1">
    <source>
        <dbReference type="EMBL" id="KAE8153307.1"/>
    </source>
</evidence>
<dbReference type="EMBL" id="ML742041">
    <property type="protein sequence ID" value="KAE8153307.1"/>
    <property type="molecule type" value="Genomic_DNA"/>
</dbReference>
<organism evidence="1 2">
    <name type="scientific">Aspergillus avenaceus</name>
    <dbReference type="NCBI Taxonomy" id="36643"/>
    <lineage>
        <taxon>Eukaryota</taxon>
        <taxon>Fungi</taxon>
        <taxon>Dikarya</taxon>
        <taxon>Ascomycota</taxon>
        <taxon>Pezizomycotina</taxon>
        <taxon>Eurotiomycetes</taxon>
        <taxon>Eurotiomycetidae</taxon>
        <taxon>Eurotiales</taxon>
        <taxon>Aspergillaceae</taxon>
        <taxon>Aspergillus</taxon>
        <taxon>Aspergillus subgen. Circumdati</taxon>
    </lineage>
</organism>
<accession>A0A5N6U3U2</accession>
<gene>
    <name evidence="1" type="ORF">BDV25DRAFT_149784</name>
</gene>